<proteinExistence type="predicted"/>
<dbReference type="RefSeq" id="WP_013484737.1">
    <property type="nucleotide sequence ID" value="NC_014828.1"/>
</dbReference>
<dbReference type="Proteomes" id="UP000001551">
    <property type="component" value="Chromosome"/>
</dbReference>
<gene>
    <name evidence="2" type="ordered locus">Ethha_0798</name>
</gene>
<feature type="compositionally biased region" description="Gly residues" evidence="1">
    <location>
        <begin position="522"/>
        <end position="532"/>
    </location>
</feature>
<keyword evidence="3" id="KW-1185">Reference proteome</keyword>
<evidence type="ECO:0000313" key="2">
    <source>
        <dbReference type="EMBL" id="ADU26367.1"/>
    </source>
</evidence>
<dbReference type="eggNOG" id="COG1664">
    <property type="taxonomic scope" value="Bacteria"/>
</dbReference>
<feature type="region of interest" description="Disordered" evidence="1">
    <location>
        <begin position="518"/>
        <end position="542"/>
    </location>
</feature>
<name>E6U300_ETHHY</name>
<dbReference type="AlphaFoldDB" id="E6U300"/>
<dbReference type="STRING" id="663278.Ethha_0798"/>
<dbReference type="EMBL" id="CP002400">
    <property type="protein sequence ID" value="ADU26367.1"/>
    <property type="molecule type" value="Genomic_DNA"/>
</dbReference>
<dbReference type="HOGENOM" id="CLU_571997_0_0_9"/>
<evidence type="ECO:0000313" key="3">
    <source>
        <dbReference type="Proteomes" id="UP000001551"/>
    </source>
</evidence>
<accession>E6U300</accession>
<reference evidence="2 3" key="1">
    <citation type="submission" date="2010-12" db="EMBL/GenBank/DDBJ databases">
        <title>Complete sequence of Ethanoligenens harbinense YUAN-3.</title>
        <authorList>
            <person name="Lucas S."/>
            <person name="Copeland A."/>
            <person name="Lapidus A."/>
            <person name="Cheng J.-F."/>
            <person name="Bruce D."/>
            <person name="Goodwin L."/>
            <person name="Pitluck S."/>
            <person name="Chertkov O."/>
            <person name="Misra M."/>
            <person name="Detter J.C."/>
            <person name="Han C."/>
            <person name="Tapia R."/>
            <person name="Land M."/>
            <person name="Hauser L."/>
            <person name="Jeffries C."/>
            <person name="Kyrpides N."/>
            <person name="Ivanova N."/>
            <person name="Mikhailova N."/>
            <person name="Wang A."/>
            <person name="Mouttaki H."/>
            <person name="He Z."/>
            <person name="Zhou J."/>
            <person name="Hemme C.L."/>
            <person name="Woyke T."/>
        </authorList>
    </citation>
    <scope>NUCLEOTIDE SEQUENCE [LARGE SCALE GENOMIC DNA]</scope>
    <source>
        <strain evidence="3">DSM 18485 / JCM 12961 / CGMCC 1.5033 / YUAN-3</strain>
    </source>
</reference>
<sequence length="542" mass="56022">MNIKRMYRKYREQTGSALIAVLIVFVVFVVLGAAVISLSLASGSQTQAQIYQQQAYFAAKSAVSATMKYISDPNTTNLRDSVNALTTGNTLSATPTFKLPTTTPATALKNVQSCPITITKISATSLKVASTATVHGITATAIAYMKSSSAPLPIYPFDNLIYVNGSATLGQSQLTGNIVANGSFSYGNGSVINGTLLSNGDVTLDGDGSGLTGVKAKGTVTITGSGRITNGDVYATNDLIMSGSGKVNGSVYIGQSGTLSNGNITGNATFGGNASFSGGSNRINGNLTTGGTYTYTWGNISTFVGGMATENATVSPVVIDFDTPTFNSIAAPSGYTSINIGTSTFSSGNTYSINDDCVLSFDSKIKGYSNYVIKFNTIAHDINVVINSAQTVPSNIHLIVTGPNKLFVYLRGNNTSLNITNGNCALIMSNNDSNNNANAQPEIFIIGESGSSGQSVTLSSDTRFDGYIYLPNGTFTAGGANTYTYKLFGSVCAQSIIISNNVKLQYIAPPDLSGTPLNGMASGSGSGGGGTGSWTLDGWADK</sequence>
<dbReference type="KEGG" id="eha:Ethha_0798"/>
<protein>
    <recommendedName>
        <fullName evidence="4">Polymer-forming cytoskeletal protein</fullName>
    </recommendedName>
</protein>
<evidence type="ECO:0008006" key="4">
    <source>
        <dbReference type="Google" id="ProtNLM"/>
    </source>
</evidence>
<organism evidence="2 3">
    <name type="scientific">Ethanoligenens harbinense (strain DSM 18485 / JCM 12961 / CGMCC 1.5033 / YUAN-3)</name>
    <dbReference type="NCBI Taxonomy" id="663278"/>
    <lineage>
        <taxon>Bacteria</taxon>
        <taxon>Bacillati</taxon>
        <taxon>Bacillota</taxon>
        <taxon>Clostridia</taxon>
        <taxon>Eubacteriales</taxon>
        <taxon>Oscillospiraceae</taxon>
        <taxon>Ethanoligenens</taxon>
    </lineage>
</organism>
<evidence type="ECO:0000256" key="1">
    <source>
        <dbReference type="SAM" id="MobiDB-lite"/>
    </source>
</evidence>